<dbReference type="SUPFAM" id="SSF55190">
    <property type="entry name" value="Arginyl-tRNA synthetase (ArgRS), N-terminal 'additional' domain"/>
    <property type="match status" value="1"/>
</dbReference>
<dbReference type="GO" id="GO:0006420">
    <property type="term" value="P:arginyl-tRNA aminoacylation"/>
    <property type="evidence" value="ECO:0007669"/>
    <property type="project" value="UniProtKB-UniRule"/>
</dbReference>
<evidence type="ECO:0000256" key="7">
    <source>
        <dbReference type="ARBA" id="ARBA00022840"/>
    </source>
</evidence>
<dbReference type="OrthoDB" id="9803211at2"/>
<dbReference type="SUPFAM" id="SSF47323">
    <property type="entry name" value="Anticodon-binding domain of a subclass of class I aminoacyl-tRNA synthetases"/>
    <property type="match status" value="1"/>
</dbReference>
<dbReference type="InterPro" id="IPR001412">
    <property type="entry name" value="aa-tRNA-synth_I_CS"/>
</dbReference>
<dbReference type="GO" id="GO:0005737">
    <property type="term" value="C:cytoplasm"/>
    <property type="evidence" value="ECO:0007669"/>
    <property type="project" value="UniProtKB-SubCell"/>
</dbReference>
<comment type="subunit">
    <text evidence="3 11">Monomer.</text>
</comment>
<evidence type="ECO:0000256" key="1">
    <source>
        <dbReference type="ARBA" id="ARBA00004496"/>
    </source>
</evidence>
<dbReference type="AlphaFoldDB" id="A0A451CX74"/>
<evidence type="ECO:0000259" key="13">
    <source>
        <dbReference type="SMART" id="SM00836"/>
    </source>
</evidence>
<feature type="short sequence motif" description="'HIGH' region" evidence="11">
    <location>
        <begin position="122"/>
        <end position="132"/>
    </location>
</feature>
<keyword evidence="7 11" id="KW-0067">ATP-binding</keyword>
<dbReference type="PRINTS" id="PR01038">
    <property type="entry name" value="TRNASYNTHARG"/>
</dbReference>
<dbReference type="Pfam" id="PF00750">
    <property type="entry name" value="tRNA-synt_1d"/>
    <property type="match status" value="1"/>
</dbReference>
<evidence type="ECO:0000256" key="9">
    <source>
        <dbReference type="ARBA" id="ARBA00023146"/>
    </source>
</evidence>
<dbReference type="InterPro" id="IPR008909">
    <property type="entry name" value="DALR_anticod-bd"/>
</dbReference>
<evidence type="ECO:0000259" key="14">
    <source>
        <dbReference type="SMART" id="SM01016"/>
    </source>
</evidence>
<dbReference type="CDD" id="cd00671">
    <property type="entry name" value="ArgRS_core"/>
    <property type="match status" value="1"/>
</dbReference>
<dbReference type="Gene3D" id="1.10.730.10">
    <property type="entry name" value="Isoleucyl-tRNA Synthetase, Domain 1"/>
    <property type="match status" value="1"/>
</dbReference>
<dbReference type="PANTHER" id="PTHR11956">
    <property type="entry name" value="ARGINYL-TRNA SYNTHETASE"/>
    <property type="match status" value="1"/>
</dbReference>
<evidence type="ECO:0000313" key="16">
    <source>
        <dbReference type="Proteomes" id="UP000294466"/>
    </source>
</evidence>
<sequence>MNIQKFLKKKIKKIYKKYGISNNLDPIIRKNIKNNEVDYQVNGIIRFKKITAFSPYKLAIYISNHMRKLNIYKKISVLPPGFINITLKSTWLNECINNMYHSKNFNISKKKSKTIVIDYSSPNIAKEMHVGHLRSTILGDVTARVMEFLGHTVIRQNHIGDWGTQFGMLITQLQLKSYKSYHDIESVYQKAYLKYQNNPVFKKKAQKNVVKLQNKDQNCLKIWNILVKSTIQKNNEVYKKLNVSLTNNDVRGESFYNSMLPDIISDLKKKKIAVHYEGSVIVPLQKFKNRTGQNMGVVIQKSNGAFLYATTDIACLKYRCNILKAHKIIYYVDKRQTQHLLQIWEIARKAKYVNISTVLEHHSFGMILYKNKKPFKTRHGKVIRLLDLLNTGIHRAKKVIKKKNPQMHDSEIKSIAYNIGIGAIKYFDLSKNRISDYIFNWNQMLSLEGNTAPYIQYAYTRIQSVIKKNKSCDNLHLYPIKIFTSYERILVLTILQFEETLSQIEKNGTPHLMCNYLYDLSGKFSKFYENCSILFVQEIHIKLSRIKLSMLTARIIKKGLYLLGINTVSKM</sequence>
<keyword evidence="6 11" id="KW-0547">Nucleotide-binding</keyword>
<dbReference type="GO" id="GO:0004814">
    <property type="term" value="F:arginine-tRNA ligase activity"/>
    <property type="evidence" value="ECO:0007669"/>
    <property type="project" value="UniProtKB-UniRule"/>
</dbReference>
<dbReference type="CDD" id="cd07956">
    <property type="entry name" value="Anticodon_Ia_Arg"/>
    <property type="match status" value="1"/>
</dbReference>
<dbReference type="InterPro" id="IPR009080">
    <property type="entry name" value="tRNAsynth_Ia_anticodon-bd"/>
</dbReference>
<proteinExistence type="inferred from homology"/>
<dbReference type="EC" id="6.1.1.19" evidence="11"/>
<organism evidence="15 16">
    <name type="scientific">Buchnera aphidicola</name>
    <name type="common">Cinara cf. splendens/pseudotsugae 3390</name>
    <dbReference type="NCBI Taxonomy" id="2518980"/>
    <lineage>
        <taxon>Bacteria</taxon>
        <taxon>Pseudomonadati</taxon>
        <taxon>Pseudomonadota</taxon>
        <taxon>Gammaproteobacteria</taxon>
        <taxon>Enterobacterales</taxon>
        <taxon>Erwiniaceae</taxon>
        <taxon>Buchnera</taxon>
    </lineage>
</organism>
<keyword evidence="4 11" id="KW-0963">Cytoplasm</keyword>
<feature type="domain" description="Arginyl tRNA synthetase N-terminal" evidence="14">
    <location>
        <begin position="1"/>
        <end position="87"/>
    </location>
</feature>
<evidence type="ECO:0000256" key="4">
    <source>
        <dbReference type="ARBA" id="ARBA00022490"/>
    </source>
</evidence>
<evidence type="ECO:0000256" key="5">
    <source>
        <dbReference type="ARBA" id="ARBA00022598"/>
    </source>
</evidence>
<comment type="catalytic activity">
    <reaction evidence="10 11">
        <text>tRNA(Arg) + L-arginine + ATP = L-arginyl-tRNA(Arg) + AMP + diphosphate</text>
        <dbReference type="Rhea" id="RHEA:20301"/>
        <dbReference type="Rhea" id="RHEA-COMP:9658"/>
        <dbReference type="Rhea" id="RHEA-COMP:9673"/>
        <dbReference type="ChEBI" id="CHEBI:30616"/>
        <dbReference type="ChEBI" id="CHEBI:32682"/>
        <dbReference type="ChEBI" id="CHEBI:33019"/>
        <dbReference type="ChEBI" id="CHEBI:78442"/>
        <dbReference type="ChEBI" id="CHEBI:78513"/>
        <dbReference type="ChEBI" id="CHEBI:456215"/>
        <dbReference type="EC" id="6.1.1.19"/>
    </reaction>
</comment>
<dbReference type="RefSeq" id="WP_154060772.1">
    <property type="nucleotide sequence ID" value="NZ_LR217692.1"/>
</dbReference>
<dbReference type="SUPFAM" id="SSF52374">
    <property type="entry name" value="Nucleotidylyl transferase"/>
    <property type="match status" value="1"/>
</dbReference>
<evidence type="ECO:0000256" key="8">
    <source>
        <dbReference type="ARBA" id="ARBA00022917"/>
    </source>
</evidence>
<dbReference type="InterPro" id="IPR001278">
    <property type="entry name" value="Arg-tRNA-ligase"/>
</dbReference>
<keyword evidence="5 11" id="KW-0436">Ligase</keyword>
<evidence type="ECO:0000256" key="12">
    <source>
        <dbReference type="RuleBase" id="RU363038"/>
    </source>
</evidence>
<dbReference type="SMART" id="SM01016">
    <property type="entry name" value="Arg_tRNA_synt_N"/>
    <property type="match status" value="1"/>
</dbReference>
<dbReference type="NCBIfam" id="TIGR00456">
    <property type="entry name" value="argS"/>
    <property type="match status" value="1"/>
</dbReference>
<accession>A0A451CX74</accession>
<dbReference type="Proteomes" id="UP000294466">
    <property type="component" value="Chromosome"/>
</dbReference>
<keyword evidence="9 11" id="KW-0030">Aminoacyl-tRNA synthetase</keyword>
<dbReference type="Gene3D" id="3.30.1360.70">
    <property type="entry name" value="Arginyl tRNA synthetase N-terminal domain"/>
    <property type="match status" value="1"/>
</dbReference>
<comment type="subcellular location">
    <subcellularLocation>
        <location evidence="1 11">Cytoplasm</location>
    </subcellularLocation>
</comment>
<comment type="similarity">
    <text evidence="2 11 12">Belongs to the class-I aminoacyl-tRNA synthetase family.</text>
</comment>
<dbReference type="InterPro" id="IPR005148">
    <property type="entry name" value="Arg-tRNA-synth_N"/>
</dbReference>
<dbReference type="Gene3D" id="3.40.50.620">
    <property type="entry name" value="HUPs"/>
    <property type="match status" value="1"/>
</dbReference>
<name>A0A451CX74_9GAMM</name>
<protein>
    <recommendedName>
        <fullName evidence="11">Arginine--tRNA ligase</fullName>
        <ecNumber evidence="11">6.1.1.19</ecNumber>
    </recommendedName>
    <alternativeName>
        <fullName evidence="11">Arginyl-tRNA synthetase</fullName>
        <shortName evidence="11">ArgRS</shortName>
    </alternativeName>
</protein>
<dbReference type="InterPro" id="IPR035684">
    <property type="entry name" value="ArgRS_core"/>
</dbReference>
<dbReference type="FunFam" id="1.10.730.10:FF:000006">
    <property type="entry name" value="Arginyl-tRNA synthetase 2, mitochondrial"/>
    <property type="match status" value="1"/>
</dbReference>
<dbReference type="Pfam" id="PF05746">
    <property type="entry name" value="DALR_1"/>
    <property type="match status" value="1"/>
</dbReference>
<keyword evidence="8 11" id="KW-0648">Protein biosynthesis</keyword>
<evidence type="ECO:0000256" key="11">
    <source>
        <dbReference type="HAMAP-Rule" id="MF_00123"/>
    </source>
</evidence>
<dbReference type="InterPro" id="IPR014729">
    <property type="entry name" value="Rossmann-like_a/b/a_fold"/>
</dbReference>
<dbReference type="EMBL" id="LR217692">
    <property type="protein sequence ID" value="VFP77735.1"/>
    <property type="molecule type" value="Genomic_DNA"/>
</dbReference>
<dbReference type="SMART" id="SM00836">
    <property type="entry name" value="DALR_1"/>
    <property type="match status" value="1"/>
</dbReference>
<reference evidence="15 16" key="1">
    <citation type="submission" date="2019-02" db="EMBL/GenBank/DDBJ databases">
        <authorList>
            <person name="Manzano-Marin A."/>
            <person name="Manzano-Marin A."/>
        </authorList>
    </citation>
    <scope>NUCLEOTIDE SEQUENCE [LARGE SCALE GENOMIC DNA]</scope>
    <source>
        <strain evidence="15 16">BuCisplendens/pseudotsugae</strain>
    </source>
</reference>
<dbReference type="FunFam" id="3.40.50.620:FF:000116">
    <property type="entry name" value="Arginine--tRNA ligase"/>
    <property type="match status" value="1"/>
</dbReference>
<evidence type="ECO:0000256" key="2">
    <source>
        <dbReference type="ARBA" id="ARBA00005594"/>
    </source>
</evidence>
<dbReference type="InterPro" id="IPR036695">
    <property type="entry name" value="Arg-tRNA-synth_N_sf"/>
</dbReference>
<evidence type="ECO:0000256" key="3">
    <source>
        <dbReference type="ARBA" id="ARBA00011245"/>
    </source>
</evidence>
<evidence type="ECO:0000256" key="6">
    <source>
        <dbReference type="ARBA" id="ARBA00022741"/>
    </source>
</evidence>
<dbReference type="GO" id="GO:0005524">
    <property type="term" value="F:ATP binding"/>
    <property type="evidence" value="ECO:0007669"/>
    <property type="project" value="UniProtKB-UniRule"/>
</dbReference>
<evidence type="ECO:0000313" key="15">
    <source>
        <dbReference type="EMBL" id="VFP77735.1"/>
    </source>
</evidence>
<gene>
    <name evidence="11 15" type="primary">argS</name>
    <name evidence="15" type="ORF">BUCISPPS3390_159</name>
</gene>
<feature type="domain" description="DALR anticodon binding" evidence="13">
    <location>
        <begin position="455"/>
        <end position="571"/>
    </location>
</feature>
<dbReference type="HAMAP" id="MF_00123">
    <property type="entry name" value="Arg_tRNA_synth"/>
    <property type="match status" value="1"/>
</dbReference>
<dbReference type="PANTHER" id="PTHR11956:SF5">
    <property type="entry name" value="ARGININE--TRNA LIGASE, CYTOPLASMIC"/>
    <property type="match status" value="1"/>
</dbReference>
<dbReference type="PROSITE" id="PS00178">
    <property type="entry name" value="AA_TRNA_LIGASE_I"/>
    <property type="match status" value="1"/>
</dbReference>
<evidence type="ECO:0000256" key="10">
    <source>
        <dbReference type="ARBA" id="ARBA00049339"/>
    </source>
</evidence>
<dbReference type="Pfam" id="PF03485">
    <property type="entry name" value="Arg_tRNA_synt_N"/>
    <property type="match status" value="1"/>
</dbReference>